<dbReference type="Proteomes" id="UP000199088">
    <property type="component" value="Unassembled WGS sequence"/>
</dbReference>
<sequence length="314" mass="32892">MGLHVVVGKGPVGAAVGAELVRAGHRVRVLSRSGGTSTAEVEHRAVDATDTGALAAAAAGADALYNAVNPEYHRWATDWPPMAAAMLGAAERTGAVLVAMGNLYVHGRPTGPMTADTPLAATDTKGRVRAEVWTDMLAAHQAGRVRVTEARASDFVGPTVPAAHSHLVRQLAGLRDGKRAWVVGDPDVLHSWAYVPDVAATLAVLGTDERAWGRPWIVPSTPPRSQRQALTDLAAAMGARPARVAGMPWPVLSALGLVVPQMREIAAIRHQWDADFVVDGGETTAVLGIEPTRWDDVCRATVDGLGLAAVPATR</sequence>
<dbReference type="InterPro" id="IPR036291">
    <property type="entry name" value="NAD(P)-bd_dom_sf"/>
</dbReference>
<reference evidence="3" key="1">
    <citation type="submission" date="2016-10" db="EMBL/GenBank/DDBJ databases">
        <authorList>
            <person name="Varghese N."/>
            <person name="Submissions S."/>
        </authorList>
    </citation>
    <scope>NUCLEOTIDE SEQUENCE [LARGE SCALE GENOMIC DNA]</scope>
    <source>
        <strain evidence="3">DSM 45843</strain>
    </source>
</reference>
<proteinExistence type="predicted"/>
<gene>
    <name evidence="2" type="ORF">SAMN05660199_04448</name>
</gene>
<evidence type="ECO:0000259" key="1">
    <source>
        <dbReference type="Pfam" id="PF01370"/>
    </source>
</evidence>
<name>A0A1H0UCP5_9ACTN</name>
<dbReference type="AlphaFoldDB" id="A0A1H0UCP5"/>
<dbReference type="SUPFAM" id="SSF51735">
    <property type="entry name" value="NAD(P)-binding Rossmann-fold domains"/>
    <property type="match status" value="1"/>
</dbReference>
<feature type="domain" description="NAD-dependent epimerase/dehydratase" evidence="1">
    <location>
        <begin position="8"/>
        <end position="204"/>
    </location>
</feature>
<dbReference type="STRING" id="1052260.SAMN05660199_04448"/>
<dbReference type="EMBL" id="FNIR01000019">
    <property type="protein sequence ID" value="SDP63758.1"/>
    <property type="molecule type" value="Genomic_DNA"/>
</dbReference>
<dbReference type="OrthoDB" id="8205493at2"/>
<evidence type="ECO:0000313" key="3">
    <source>
        <dbReference type="Proteomes" id="UP000199088"/>
    </source>
</evidence>
<organism evidence="2 3">
    <name type="scientific">Klenkia soli</name>
    <dbReference type="NCBI Taxonomy" id="1052260"/>
    <lineage>
        <taxon>Bacteria</taxon>
        <taxon>Bacillati</taxon>
        <taxon>Actinomycetota</taxon>
        <taxon>Actinomycetes</taxon>
        <taxon>Geodermatophilales</taxon>
        <taxon>Geodermatophilaceae</taxon>
        <taxon>Klenkia</taxon>
    </lineage>
</organism>
<dbReference type="RefSeq" id="WP_091250234.1">
    <property type="nucleotide sequence ID" value="NZ_FNIR01000019.1"/>
</dbReference>
<protein>
    <submittedName>
        <fullName evidence="2">Nucleoside-diphosphate-sugar epimerase</fullName>
    </submittedName>
</protein>
<keyword evidence="3" id="KW-1185">Reference proteome</keyword>
<accession>A0A1H0UCP5</accession>
<evidence type="ECO:0000313" key="2">
    <source>
        <dbReference type="EMBL" id="SDP63758.1"/>
    </source>
</evidence>
<dbReference type="Pfam" id="PF01370">
    <property type="entry name" value="Epimerase"/>
    <property type="match status" value="1"/>
</dbReference>
<dbReference type="Gene3D" id="3.40.50.720">
    <property type="entry name" value="NAD(P)-binding Rossmann-like Domain"/>
    <property type="match status" value="1"/>
</dbReference>
<dbReference type="InterPro" id="IPR001509">
    <property type="entry name" value="Epimerase_deHydtase"/>
</dbReference>